<evidence type="ECO:0000313" key="11">
    <source>
        <dbReference type="EMBL" id="PIR88266.1"/>
    </source>
</evidence>
<dbReference type="GO" id="GO:0002949">
    <property type="term" value="P:tRNA threonylcarbamoyladenosine modification"/>
    <property type="evidence" value="ECO:0007669"/>
    <property type="project" value="InterPro"/>
</dbReference>
<keyword evidence="6" id="KW-0479">Metal-binding</keyword>
<dbReference type="InterPro" id="IPR003442">
    <property type="entry name" value="T6A_TsaE"/>
</dbReference>
<gene>
    <name evidence="11" type="ORF">COU10_00125</name>
</gene>
<evidence type="ECO:0000256" key="2">
    <source>
        <dbReference type="ARBA" id="ARBA00007599"/>
    </source>
</evidence>
<dbReference type="GO" id="GO:0005737">
    <property type="term" value="C:cytoplasm"/>
    <property type="evidence" value="ECO:0007669"/>
    <property type="project" value="UniProtKB-SubCell"/>
</dbReference>
<evidence type="ECO:0000256" key="8">
    <source>
        <dbReference type="ARBA" id="ARBA00022840"/>
    </source>
</evidence>
<comment type="subcellular location">
    <subcellularLocation>
        <location evidence="1">Cytoplasm</location>
    </subcellularLocation>
</comment>
<dbReference type="Gene3D" id="3.40.50.300">
    <property type="entry name" value="P-loop containing nucleotide triphosphate hydrolases"/>
    <property type="match status" value="1"/>
</dbReference>
<dbReference type="GO" id="GO:0005524">
    <property type="term" value="F:ATP binding"/>
    <property type="evidence" value="ECO:0007669"/>
    <property type="project" value="UniProtKB-KW"/>
</dbReference>
<comment type="similarity">
    <text evidence="2">Belongs to the TsaE family.</text>
</comment>
<reference evidence="12" key="1">
    <citation type="submission" date="2017-09" db="EMBL/GenBank/DDBJ databases">
        <title>Depth-based differentiation of microbial function through sediment-hosted aquifers and enrichment of novel symbionts in the deep terrestrial subsurface.</title>
        <authorList>
            <person name="Probst A.J."/>
            <person name="Ladd B."/>
            <person name="Jarett J.K."/>
            <person name="Geller-Mcgrath D.E."/>
            <person name="Sieber C.M.K."/>
            <person name="Emerson J.B."/>
            <person name="Anantharaman K."/>
            <person name="Thomas B.C."/>
            <person name="Malmstrom R."/>
            <person name="Stieglmeier M."/>
            <person name="Klingl A."/>
            <person name="Woyke T."/>
            <person name="Ryan C.M."/>
            <person name="Banfield J.F."/>
        </authorList>
    </citation>
    <scope>NUCLEOTIDE SEQUENCE [LARGE SCALE GENOMIC DNA]</scope>
</reference>
<keyword evidence="9" id="KW-0460">Magnesium</keyword>
<dbReference type="InterPro" id="IPR027417">
    <property type="entry name" value="P-loop_NTPase"/>
</dbReference>
<dbReference type="GO" id="GO:0016740">
    <property type="term" value="F:transferase activity"/>
    <property type="evidence" value="ECO:0007669"/>
    <property type="project" value="UniProtKB-KW"/>
</dbReference>
<sequence>MEQVEIKNETELGGLAKKLVSELLARESAGALAIGLVGELGAGKTTLVKYFLRELGVSESVLSPTFVLMKKYGLEEKKYKNAIHVDCYRLEDPVSALSALGFSEILKNKNNLVLVEWAERIKDILPADTLWIELIYCEGEGRTVRVGSVNSAILKV</sequence>
<evidence type="ECO:0000256" key="7">
    <source>
        <dbReference type="ARBA" id="ARBA00022741"/>
    </source>
</evidence>
<keyword evidence="7" id="KW-0547">Nucleotide-binding</keyword>
<comment type="caution">
    <text evidence="11">The sequence shown here is derived from an EMBL/GenBank/DDBJ whole genome shotgun (WGS) entry which is preliminary data.</text>
</comment>
<organism evidence="11 12">
    <name type="scientific">Candidatus Harrisonbacteria bacterium CG10_big_fil_rev_8_21_14_0_10_45_28</name>
    <dbReference type="NCBI Taxonomy" id="1974586"/>
    <lineage>
        <taxon>Bacteria</taxon>
        <taxon>Candidatus Harrisoniibacteriota</taxon>
    </lineage>
</organism>
<name>A0A2H0URH8_9BACT</name>
<evidence type="ECO:0000256" key="5">
    <source>
        <dbReference type="ARBA" id="ARBA00022694"/>
    </source>
</evidence>
<dbReference type="GO" id="GO:0046872">
    <property type="term" value="F:metal ion binding"/>
    <property type="evidence" value="ECO:0007669"/>
    <property type="project" value="UniProtKB-KW"/>
</dbReference>
<keyword evidence="4" id="KW-0963">Cytoplasm</keyword>
<dbReference type="AlphaFoldDB" id="A0A2H0URH8"/>
<evidence type="ECO:0000256" key="1">
    <source>
        <dbReference type="ARBA" id="ARBA00004496"/>
    </source>
</evidence>
<dbReference type="Pfam" id="PF02367">
    <property type="entry name" value="TsaE"/>
    <property type="match status" value="1"/>
</dbReference>
<accession>A0A2H0URH8</accession>
<evidence type="ECO:0000313" key="12">
    <source>
        <dbReference type="Proteomes" id="UP000230903"/>
    </source>
</evidence>
<protein>
    <recommendedName>
        <fullName evidence="3">tRNA threonylcarbamoyladenosine biosynthesis protein TsaE</fullName>
    </recommendedName>
    <alternativeName>
        <fullName evidence="10">t(6)A37 threonylcarbamoyladenosine biosynthesis protein TsaE</fullName>
    </alternativeName>
</protein>
<dbReference type="PANTHER" id="PTHR33540:SF2">
    <property type="entry name" value="TRNA THREONYLCARBAMOYLADENOSINE BIOSYNTHESIS PROTEIN TSAE"/>
    <property type="match status" value="1"/>
</dbReference>
<dbReference type="EMBL" id="PFBC01000003">
    <property type="protein sequence ID" value="PIR88266.1"/>
    <property type="molecule type" value="Genomic_DNA"/>
</dbReference>
<dbReference type="NCBIfam" id="TIGR00150">
    <property type="entry name" value="T6A_YjeE"/>
    <property type="match status" value="1"/>
</dbReference>
<keyword evidence="8" id="KW-0067">ATP-binding</keyword>
<evidence type="ECO:0000256" key="6">
    <source>
        <dbReference type="ARBA" id="ARBA00022723"/>
    </source>
</evidence>
<evidence type="ECO:0000256" key="9">
    <source>
        <dbReference type="ARBA" id="ARBA00022842"/>
    </source>
</evidence>
<evidence type="ECO:0000256" key="10">
    <source>
        <dbReference type="ARBA" id="ARBA00032441"/>
    </source>
</evidence>
<proteinExistence type="inferred from homology"/>
<dbReference type="SUPFAM" id="SSF52540">
    <property type="entry name" value="P-loop containing nucleoside triphosphate hydrolases"/>
    <property type="match status" value="1"/>
</dbReference>
<evidence type="ECO:0000256" key="3">
    <source>
        <dbReference type="ARBA" id="ARBA00019010"/>
    </source>
</evidence>
<dbReference type="Proteomes" id="UP000230903">
    <property type="component" value="Unassembled WGS sequence"/>
</dbReference>
<evidence type="ECO:0000256" key="4">
    <source>
        <dbReference type="ARBA" id="ARBA00022490"/>
    </source>
</evidence>
<keyword evidence="5" id="KW-0819">tRNA processing</keyword>
<dbReference type="PANTHER" id="PTHR33540">
    <property type="entry name" value="TRNA THREONYLCARBAMOYLADENOSINE BIOSYNTHESIS PROTEIN TSAE"/>
    <property type="match status" value="1"/>
</dbReference>
<keyword evidence="11" id="KW-0808">Transferase</keyword>